<dbReference type="InterPro" id="IPR019973">
    <property type="entry name" value="Flap_endonuc_arc"/>
</dbReference>
<evidence type="ECO:0000256" key="2">
    <source>
        <dbReference type="ARBA" id="ARBA00022722"/>
    </source>
</evidence>
<keyword evidence="1 12" id="KW-0235">DNA replication</keyword>
<dbReference type="STRING" id="523846.Mfer_0967"/>
<comment type="subunit">
    <text evidence="11 12">Interacts with PCNA. PCNA stimulates the nuclease activity without altering cleavage specificity.</text>
</comment>
<keyword evidence="9 12" id="KW-0234">DNA repair</keyword>
<evidence type="ECO:0000256" key="6">
    <source>
        <dbReference type="ARBA" id="ARBA00022801"/>
    </source>
</evidence>
<feature type="binding site" evidence="12">
    <location>
        <position position="173"/>
    </location>
    <ligand>
        <name>Mg(2+)</name>
        <dbReference type="ChEBI" id="CHEBI:18420"/>
        <label>2</label>
    </ligand>
</feature>
<reference evidence="16 17" key="1">
    <citation type="journal article" date="2010" name="Stand. Genomic Sci.">
        <title>Complete genome sequence of Methanothermus fervidus type strain (V24S).</title>
        <authorList>
            <person name="Anderson I."/>
            <person name="Djao O.D."/>
            <person name="Misra M."/>
            <person name="Chertkov O."/>
            <person name="Nolan M."/>
            <person name="Lucas S."/>
            <person name="Lapidus A."/>
            <person name="Del Rio T.G."/>
            <person name="Tice H."/>
            <person name="Cheng J.F."/>
            <person name="Tapia R."/>
            <person name="Han C."/>
            <person name="Goodwin L."/>
            <person name="Pitluck S."/>
            <person name="Liolios K."/>
            <person name="Ivanova N."/>
            <person name="Mavromatis K."/>
            <person name="Mikhailova N."/>
            <person name="Pati A."/>
            <person name="Brambilla E."/>
            <person name="Chen A."/>
            <person name="Palaniappan K."/>
            <person name="Land M."/>
            <person name="Hauser L."/>
            <person name="Chang Y.J."/>
            <person name="Jeffries C.D."/>
            <person name="Sikorski J."/>
            <person name="Spring S."/>
            <person name="Rohde M."/>
            <person name="Eichinger K."/>
            <person name="Huber H."/>
            <person name="Wirth R."/>
            <person name="Goker M."/>
            <person name="Detter J.C."/>
            <person name="Woyke T."/>
            <person name="Bristow J."/>
            <person name="Eisen J.A."/>
            <person name="Markowitz V."/>
            <person name="Hugenholtz P."/>
            <person name="Klenk H.P."/>
            <person name="Kyrpides N.C."/>
        </authorList>
    </citation>
    <scope>NUCLEOTIDE SEQUENCE [LARGE SCALE GENOMIC DNA]</scope>
    <source>
        <strain evidence="17">ATCC 43054 / DSM 2088 / JCM 10308 / V24 S</strain>
    </source>
</reference>
<dbReference type="InterPro" id="IPR008918">
    <property type="entry name" value="HhH2"/>
</dbReference>
<dbReference type="InterPro" id="IPR002421">
    <property type="entry name" value="5-3_exonuclease"/>
</dbReference>
<name>E3GVZ8_METFV</name>
<dbReference type="InterPro" id="IPR006086">
    <property type="entry name" value="XPG-I_dom"/>
</dbReference>
<accession>E3GVZ8</accession>
<dbReference type="AlphaFoldDB" id="E3GVZ8"/>
<evidence type="ECO:0000256" key="7">
    <source>
        <dbReference type="ARBA" id="ARBA00022839"/>
    </source>
</evidence>
<feature type="domain" description="XPG N-terminal" evidence="15">
    <location>
        <begin position="1"/>
        <end position="101"/>
    </location>
</feature>
<keyword evidence="8 12" id="KW-0460">Magnesium</keyword>
<evidence type="ECO:0000313" key="16">
    <source>
        <dbReference type="EMBL" id="ADP77763.1"/>
    </source>
</evidence>
<dbReference type="InterPro" id="IPR006084">
    <property type="entry name" value="XPG/Rad2"/>
</dbReference>
<dbReference type="Gene3D" id="3.40.50.1010">
    <property type="entry name" value="5'-nuclease"/>
    <property type="match status" value="1"/>
</dbReference>
<dbReference type="GO" id="GO:0017108">
    <property type="term" value="F:5'-flap endonuclease activity"/>
    <property type="evidence" value="ECO:0007669"/>
    <property type="project" value="UniProtKB-UniRule"/>
</dbReference>
<dbReference type="EC" id="3.1.-.-" evidence="12"/>
<evidence type="ECO:0000256" key="4">
    <source>
        <dbReference type="ARBA" id="ARBA00022759"/>
    </source>
</evidence>
<dbReference type="PRINTS" id="PR00853">
    <property type="entry name" value="XPGRADSUPER"/>
</dbReference>
<proteinExistence type="inferred from homology"/>
<dbReference type="InterPro" id="IPR019974">
    <property type="entry name" value="XPG_CS"/>
</dbReference>
<dbReference type="GO" id="GO:0006281">
    <property type="term" value="P:DNA repair"/>
    <property type="evidence" value="ECO:0007669"/>
    <property type="project" value="UniProtKB-UniRule"/>
</dbReference>
<keyword evidence="6 12" id="KW-0378">Hydrolase</keyword>
<dbReference type="InterPro" id="IPR006085">
    <property type="entry name" value="XPG_DNA_repair_N"/>
</dbReference>
<dbReference type="FunFam" id="3.40.50.1010:FF:000016">
    <property type="entry name" value="Flap endonuclease 1"/>
    <property type="match status" value="1"/>
</dbReference>
<evidence type="ECO:0000256" key="8">
    <source>
        <dbReference type="ARBA" id="ARBA00022842"/>
    </source>
</evidence>
<protein>
    <recommendedName>
        <fullName evidence="12">Flap endonuclease 1</fullName>
        <shortName evidence="12">FEN-1</shortName>
        <ecNumber evidence="12">3.1.-.-</ecNumber>
    </recommendedName>
    <alternativeName>
        <fullName evidence="12">Flap structure-specific endonuclease 1</fullName>
    </alternativeName>
</protein>
<dbReference type="OrthoDB" id="9593at2157"/>
<dbReference type="SUPFAM" id="SSF88723">
    <property type="entry name" value="PIN domain-like"/>
    <property type="match status" value="1"/>
</dbReference>
<evidence type="ECO:0000259" key="15">
    <source>
        <dbReference type="SMART" id="SM00485"/>
    </source>
</evidence>
<dbReference type="GO" id="GO:0000287">
    <property type="term" value="F:magnesium ion binding"/>
    <property type="evidence" value="ECO:0007669"/>
    <property type="project" value="UniProtKB-UniRule"/>
</dbReference>
<feature type="binding site" evidence="12">
    <location>
        <position position="225"/>
    </location>
    <ligand>
        <name>Mg(2+)</name>
        <dbReference type="ChEBI" id="CHEBI:18420"/>
        <label>2</label>
    </ligand>
</feature>
<dbReference type="SUPFAM" id="SSF47807">
    <property type="entry name" value="5' to 3' exonuclease, C-terminal subdomain"/>
    <property type="match status" value="1"/>
</dbReference>
<evidence type="ECO:0000256" key="3">
    <source>
        <dbReference type="ARBA" id="ARBA00022723"/>
    </source>
</evidence>
<feature type="binding site" evidence="12">
    <location>
        <position position="152"/>
    </location>
    <ligand>
        <name>Mg(2+)</name>
        <dbReference type="ChEBI" id="CHEBI:18420"/>
        <label>1</label>
    </ligand>
</feature>
<comment type="caution">
    <text evidence="12">Lacks conserved residue(s) required for the propagation of feature annotation.</text>
</comment>
<evidence type="ECO:0000259" key="14">
    <source>
        <dbReference type="SMART" id="SM00484"/>
    </source>
</evidence>
<comment type="similarity">
    <text evidence="12">Belongs to the XPG/RAD2 endonuclease family. FEN1 subfamily.</text>
</comment>
<comment type="function">
    <text evidence="12">Structure-specific nuclease with 5'-flap endonuclease and 5'-3' exonuclease activities involved in DNA replication and repair. During DNA replication, cleaves the 5'-overhanging flap structure that is generated by displacement synthesis when DNA polymerase encounters the 5'-end of a downstream Okazaki fragment. Binds the unpaired 3'-DNA end and kinks the DNA to facilitate 5' cleavage specificity. Cleaves one nucleotide into the double-stranded DNA from the junction in flap DNA, leaving a nick for ligation. Also involved in the base excision repair (BER) pathway. Acts as a genome stabilization factor that prevents flaps from equilibrating into structurs that lead to duplications and deletions. Also possesses 5'-3' exonuclease activity on nicked or gapped double-stranded DNA.</text>
</comment>
<dbReference type="InterPro" id="IPR023426">
    <property type="entry name" value="Flap_endonuc"/>
</dbReference>
<evidence type="ECO:0000256" key="10">
    <source>
        <dbReference type="ARBA" id="ARBA00024702"/>
    </source>
</evidence>
<dbReference type="KEGG" id="mfv:Mfer_0967"/>
<evidence type="ECO:0000259" key="13">
    <source>
        <dbReference type="SMART" id="SM00475"/>
    </source>
</evidence>
<feature type="binding site" evidence="12">
    <location>
        <position position="154"/>
    </location>
    <ligand>
        <name>Mg(2+)</name>
        <dbReference type="ChEBI" id="CHEBI:18420"/>
        <label>1</label>
    </ligand>
</feature>
<keyword evidence="17" id="KW-1185">Reference proteome</keyword>
<organism evidence="16 17">
    <name type="scientific">Methanothermus fervidus (strain ATCC 43054 / DSM 2088 / JCM 10308 / V24 S)</name>
    <dbReference type="NCBI Taxonomy" id="523846"/>
    <lineage>
        <taxon>Archaea</taxon>
        <taxon>Methanobacteriati</taxon>
        <taxon>Methanobacteriota</taxon>
        <taxon>Methanomada group</taxon>
        <taxon>Methanobacteria</taxon>
        <taxon>Methanobacteriales</taxon>
        <taxon>Methanothermaceae</taxon>
        <taxon>Methanothermus</taxon>
    </lineage>
</organism>
<dbReference type="PANTHER" id="PTHR11081">
    <property type="entry name" value="FLAP ENDONUCLEASE FAMILY MEMBER"/>
    <property type="match status" value="1"/>
</dbReference>
<feature type="binding site" evidence="12">
    <location>
        <position position="80"/>
    </location>
    <ligand>
        <name>Mg(2+)</name>
        <dbReference type="ChEBI" id="CHEBI:18420"/>
        <label>1</label>
    </ligand>
</feature>
<gene>
    <name evidence="12" type="primary">fen</name>
    <name evidence="16" type="ordered locus">Mfer_0967</name>
</gene>
<feature type="region of interest" description="Interaction with PCNA" evidence="12">
    <location>
        <begin position="319"/>
        <end position="327"/>
    </location>
</feature>
<dbReference type="Pfam" id="PF00867">
    <property type="entry name" value="XPG_I"/>
    <property type="match status" value="1"/>
</dbReference>
<dbReference type="PANTHER" id="PTHR11081:SF9">
    <property type="entry name" value="FLAP ENDONUCLEASE 1"/>
    <property type="match status" value="1"/>
</dbReference>
<dbReference type="InterPro" id="IPR029060">
    <property type="entry name" value="PIN-like_dom_sf"/>
</dbReference>
<sequence>MGVNLRDIIFFEKLELKDLEGLTIAIDASNWIYQFLSSIRQRDGTPLMDRKGRVTSHLVGILHRTSALVENNIKPVYVFDGKSLALKSETISERTRMRLEAEKRWKEALKKKDLEKARKYASRASRISKEIIESSKELLDAMGIPYIQAPNEGEAQAVYLVKNGDAWAVASQDYDCLLFGAPRVIRNLAISSDINLELLELDKILKKLGISREQLIDIALLVGTDFNPGVKGIGAKRGLELIKKFGDIYTVIKRMNLEVDFDPEVLRNIFLKPKVKKKYKIVWKRPDKEKMIKFLCDEHDFSKERVLNVFKKLKKVDFTQRRLEEWF</sequence>
<dbReference type="GO" id="GO:0008409">
    <property type="term" value="F:5'-3' exonuclease activity"/>
    <property type="evidence" value="ECO:0007669"/>
    <property type="project" value="UniProtKB-UniRule"/>
</dbReference>
<keyword evidence="3 12" id="KW-0479">Metal-binding</keyword>
<feature type="binding site" evidence="12">
    <location>
        <position position="27"/>
    </location>
    <ligand>
        <name>Mg(2+)</name>
        <dbReference type="ChEBI" id="CHEBI:18420"/>
        <label>1</label>
    </ligand>
</feature>
<evidence type="ECO:0000256" key="9">
    <source>
        <dbReference type="ARBA" id="ARBA00023204"/>
    </source>
</evidence>
<dbReference type="GO" id="GO:0003677">
    <property type="term" value="F:DNA binding"/>
    <property type="evidence" value="ECO:0007669"/>
    <property type="project" value="UniProtKB-UniRule"/>
</dbReference>
<dbReference type="HOGENOM" id="CLU_032444_0_0_2"/>
<keyword evidence="4 12" id="KW-0255">Endonuclease</keyword>
<feature type="domain" description="XPG-I" evidence="14">
    <location>
        <begin position="140"/>
        <end position="210"/>
    </location>
</feature>
<dbReference type="SMART" id="SM00475">
    <property type="entry name" value="53EXOc"/>
    <property type="match status" value="1"/>
</dbReference>
<dbReference type="SMART" id="SM00484">
    <property type="entry name" value="XPGI"/>
    <property type="match status" value="1"/>
</dbReference>
<evidence type="ECO:0000256" key="1">
    <source>
        <dbReference type="ARBA" id="ARBA00022705"/>
    </source>
</evidence>
<evidence type="ECO:0000256" key="12">
    <source>
        <dbReference type="HAMAP-Rule" id="MF_00614"/>
    </source>
</evidence>
<dbReference type="HAMAP" id="MF_00614">
    <property type="entry name" value="Fen"/>
    <property type="match status" value="1"/>
</dbReference>
<dbReference type="Pfam" id="PF00752">
    <property type="entry name" value="XPG_N"/>
    <property type="match status" value="1"/>
</dbReference>
<feature type="domain" description="5'-3' exonuclease" evidence="13">
    <location>
        <begin position="24"/>
        <end position="324"/>
    </location>
</feature>
<dbReference type="Gene3D" id="1.10.150.20">
    <property type="entry name" value="5' to 3' exonuclease, C-terminal subdomain"/>
    <property type="match status" value="1"/>
</dbReference>
<dbReference type="GO" id="GO:0043137">
    <property type="term" value="P:DNA replication, removal of RNA primer"/>
    <property type="evidence" value="ECO:0007669"/>
    <property type="project" value="UniProtKB-UniRule"/>
</dbReference>
<dbReference type="EMBL" id="CP002278">
    <property type="protein sequence ID" value="ADP77763.1"/>
    <property type="molecule type" value="Genomic_DNA"/>
</dbReference>
<keyword evidence="5 12" id="KW-0227">DNA damage</keyword>
<dbReference type="SMART" id="SM00485">
    <property type="entry name" value="XPGN"/>
    <property type="match status" value="1"/>
</dbReference>
<dbReference type="Proteomes" id="UP000002315">
    <property type="component" value="Chromosome"/>
</dbReference>
<evidence type="ECO:0000313" key="17">
    <source>
        <dbReference type="Proteomes" id="UP000002315"/>
    </source>
</evidence>
<keyword evidence="7 12" id="KW-0269">Exonuclease</keyword>
<dbReference type="InterPro" id="IPR036279">
    <property type="entry name" value="5-3_exonuclease_C_sf"/>
</dbReference>
<evidence type="ECO:0000256" key="11">
    <source>
        <dbReference type="ARBA" id="ARBA00065981"/>
    </source>
</evidence>
<dbReference type="PROSITE" id="PS00841">
    <property type="entry name" value="XPG_1"/>
    <property type="match status" value="1"/>
</dbReference>
<dbReference type="NCBIfam" id="TIGR03674">
    <property type="entry name" value="fen_arch"/>
    <property type="match status" value="1"/>
</dbReference>
<dbReference type="SMART" id="SM00279">
    <property type="entry name" value="HhH2"/>
    <property type="match status" value="1"/>
</dbReference>
<feature type="binding site" evidence="12">
    <location>
        <position position="175"/>
    </location>
    <ligand>
        <name>Mg(2+)</name>
        <dbReference type="ChEBI" id="CHEBI:18420"/>
        <label>2</label>
    </ligand>
</feature>
<keyword evidence="2 12" id="KW-0540">Nuclease</keyword>
<comment type="function">
    <text evidence="10">Structure-specific nuclease with 5'-flap endonuclease and 5'-3' exonuclease activities involved in DNA replication and repair. During DNA replication, cleaves the 5'-overhanging flap structure that is generated by displacement synthesis when DNA polymerase encounters the 5'-end of a downstream Okazaki fragment. Binds the unpaired 3'-DNA end and kinks the DNA to facilitate 5' cleavage specificity. Cleaves one nucleotide into the double-stranded DNA from the junction in flap DNA, leaving a nick for ligation. Also involved in the base excision repair (BER) pathway. Acts as a genome stabilization factor that prevents flaps from equilibrating into structures that lead to duplications and deletions. Also possesses 5'-3' exonuclease activity on nicked or gapped double-stranded DNA.</text>
</comment>
<comment type="cofactor">
    <cofactor evidence="12">
        <name>Mg(2+)</name>
        <dbReference type="ChEBI" id="CHEBI:18420"/>
    </cofactor>
    <text evidence="12">Binds 2 magnesium ions per subunit. They probably participate in the reaction catalyzed by the enzyme. May bind an additional third magnesium ion after substrate binding.</text>
</comment>
<dbReference type="CDD" id="cd09867">
    <property type="entry name" value="PIN_FEN1"/>
    <property type="match status" value="1"/>
</dbReference>
<evidence type="ECO:0000256" key="5">
    <source>
        <dbReference type="ARBA" id="ARBA00022763"/>
    </source>
</evidence>
<feature type="region of interest" description="N-domain" evidence="12">
    <location>
        <begin position="1"/>
        <end position="98"/>
    </location>
</feature>